<protein>
    <submittedName>
        <fullName evidence="1">Uncharacterized protein</fullName>
    </submittedName>
</protein>
<comment type="caution">
    <text evidence="1">The sequence shown here is derived from an EMBL/GenBank/DDBJ whole genome shotgun (WGS) entry which is preliminary data.</text>
</comment>
<sequence>MIMAICCLIIETLESFYQGMPDTRKLSSAMFRSFFGRDTTLDVFAGDNDWFYKDIRCGILHQSEARNGWRIVRRGRLLDKSRKSINATKFIRELRTIVDTYAEQLEKDEEIWLKFKKKMKAVCKNCD</sequence>
<keyword evidence="2" id="KW-1185">Reference proteome</keyword>
<gene>
    <name evidence="1" type="ORF">AWB67_05632</name>
</gene>
<evidence type="ECO:0000313" key="2">
    <source>
        <dbReference type="Proteomes" id="UP000054925"/>
    </source>
</evidence>
<evidence type="ECO:0000313" key="1">
    <source>
        <dbReference type="EMBL" id="SAL80481.1"/>
    </source>
</evidence>
<proteinExistence type="predicted"/>
<accession>A0A158KJ96</accession>
<organism evidence="1 2">
    <name type="scientific">Caballeronia terrestris</name>
    <dbReference type="NCBI Taxonomy" id="1226301"/>
    <lineage>
        <taxon>Bacteria</taxon>
        <taxon>Pseudomonadati</taxon>
        <taxon>Pseudomonadota</taxon>
        <taxon>Betaproteobacteria</taxon>
        <taxon>Burkholderiales</taxon>
        <taxon>Burkholderiaceae</taxon>
        <taxon>Caballeronia</taxon>
    </lineage>
</organism>
<name>A0A158KJ96_9BURK</name>
<dbReference type="Proteomes" id="UP000054925">
    <property type="component" value="Unassembled WGS sequence"/>
</dbReference>
<dbReference type="AlphaFoldDB" id="A0A158KJ96"/>
<reference evidence="1" key="1">
    <citation type="submission" date="2016-01" db="EMBL/GenBank/DDBJ databases">
        <authorList>
            <person name="Peeters C."/>
        </authorList>
    </citation>
    <scope>NUCLEOTIDE SEQUENCE [LARGE SCALE GENOMIC DNA]</scope>
    <source>
        <strain evidence="1">LMG 22937</strain>
    </source>
</reference>
<dbReference type="EMBL" id="FCOL02000055">
    <property type="protein sequence ID" value="SAL80481.1"/>
    <property type="molecule type" value="Genomic_DNA"/>
</dbReference>